<evidence type="ECO:0000256" key="5">
    <source>
        <dbReference type="SAM" id="Coils"/>
    </source>
</evidence>
<comment type="caution">
    <text evidence="7">The sequence shown here is derived from an EMBL/GenBank/DDBJ whole genome shotgun (WGS) entry which is preliminary data.</text>
</comment>
<comment type="similarity">
    <text evidence="2">Belongs to the dynactin subunit 2 family.</text>
</comment>
<dbReference type="Proteomes" id="UP000094527">
    <property type="component" value="Unassembled WGS sequence"/>
</dbReference>
<dbReference type="PANTHER" id="PTHR15346">
    <property type="entry name" value="DYNACTIN SUBUNIT"/>
    <property type="match status" value="1"/>
</dbReference>
<comment type="subcellular location">
    <subcellularLocation>
        <location evidence="1">Cytoplasm</location>
    </subcellularLocation>
</comment>
<evidence type="ECO:0000256" key="2">
    <source>
        <dbReference type="ARBA" id="ARBA00006176"/>
    </source>
</evidence>
<evidence type="ECO:0000256" key="1">
    <source>
        <dbReference type="ARBA" id="ARBA00004496"/>
    </source>
</evidence>
<dbReference type="GO" id="GO:0007017">
    <property type="term" value="P:microtubule-based process"/>
    <property type="evidence" value="ECO:0007669"/>
    <property type="project" value="InterPro"/>
</dbReference>
<feature type="region of interest" description="Disordered" evidence="6">
    <location>
        <begin position="1"/>
        <end position="36"/>
    </location>
</feature>
<dbReference type="EMBL" id="LJIJ01000535">
    <property type="protein sequence ID" value="ODM96490.1"/>
    <property type="molecule type" value="Genomic_DNA"/>
</dbReference>
<dbReference type="GO" id="GO:0005737">
    <property type="term" value="C:cytoplasm"/>
    <property type="evidence" value="ECO:0007669"/>
    <property type="project" value="UniProtKB-SubCell"/>
</dbReference>
<dbReference type="OMA" id="YKFGDWE"/>
<keyword evidence="3" id="KW-0963">Cytoplasm</keyword>
<accession>A0A1D2MTR3</accession>
<protein>
    <submittedName>
        <fullName evidence="7">Putative dynactin subunit 2</fullName>
    </submittedName>
</protein>
<sequence>MADPKYANLPGIAYDQPDFYETSDLPESDQYADYNEPEEENIAIEKVHLNPEAASERFRGKYLDGSKVDFSDRITKPRKQRGYDAQTLWELAPQGEPETTLQKYLRLKCEFQELINDIQTSGLGNDDPNLNTEDIIKESIGMQKQLLDLRMDKNSNESGGSGGQTQLQKKISAKLEEIRPQESKGKTSKTDSADSIQYELCVQSSGIGNSQINRVTELEQRLQRLENVMGTDKKDKLTSVALNQKNQSILGCLNVLNAKLSLLEPSHLELLEARLSSVLQKVTKISEKKLDVQELERTLKLSDLYDLMEESSGTIQALPELTSRLNSLRDLHQNAAEIVKELADVKSLQDAIANGTIENDKLLKDLQGVLNETLKHIK</sequence>
<keyword evidence="4" id="KW-0243">Dynein</keyword>
<dbReference type="AlphaFoldDB" id="A0A1D2MTR3"/>
<proteinExistence type="inferred from homology"/>
<evidence type="ECO:0000256" key="6">
    <source>
        <dbReference type="SAM" id="MobiDB-lite"/>
    </source>
</evidence>
<organism evidence="7 8">
    <name type="scientific">Orchesella cincta</name>
    <name type="common">Springtail</name>
    <name type="synonym">Podura cincta</name>
    <dbReference type="NCBI Taxonomy" id="48709"/>
    <lineage>
        <taxon>Eukaryota</taxon>
        <taxon>Metazoa</taxon>
        <taxon>Ecdysozoa</taxon>
        <taxon>Arthropoda</taxon>
        <taxon>Hexapoda</taxon>
        <taxon>Collembola</taxon>
        <taxon>Entomobryomorpha</taxon>
        <taxon>Entomobryoidea</taxon>
        <taxon>Orchesellidae</taxon>
        <taxon>Orchesellinae</taxon>
        <taxon>Orchesella</taxon>
    </lineage>
</organism>
<dbReference type="Pfam" id="PF04912">
    <property type="entry name" value="Dynamitin"/>
    <property type="match status" value="1"/>
</dbReference>
<dbReference type="InterPro" id="IPR028133">
    <property type="entry name" value="Dynamitin"/>
</dbReference>
<evidence type="ECO:0000313" key="7">
    <source>
        <dbReference type="EMBL" id="ODM96490.1"/>
    </source>
</evidence>
<dbReference type="OrthoDB" id="4977at2759"/>
<dbReference type="GO" id="GO:0005869">
    <property type="term" value="C:dynactin complex"/>
    <property type="evidence" value="ECO:0007669"/>
    <property type="project" value="InterPro"/>
</dbReference>
<feature type="coiled-coil region" evidence="5">
    <location>
        <begin position="208"/>
        <end position="235"/>
    </location>
</feature>
<dbReference type="STRING" id="48709.A0A1D2MTR3"/>
<evidence type="ECO:0000256" key="4">
    <source>
        <dbReference type="ARBA" id="ARBA00023017"/>
    </source>
</evidence>
<name>A0A1D2MTR3_ORCCI</name>
<reference evidence="7 8" key="1">
    <citation type="journal article" date="2016" name="Genome Biol. Evol.">
        <title>Gene Family Evolution Reflects Adaptation to Soil Environmental Stressors in the Genome of the Collembolan Orchesella cincta.</title>
        <authorList>
            <person name="Faddeeva-Vakhrusheva A."/>
            <person name="Derks M.F."/>
            <person name="Anvar S.Y."/>
            <person name="Agamennone V."/>
            <person name="Suring W."/>
            <person name="Smit S."/>
            <person name="van Straalen N.M."/>
            <person name="Roelofs D."/>
        </authorList>
    </citation>
    <scope>NUCLEOTIDE SEQUENCE [LARGE SCALE GENOMIC DNA]</scope>
    <source>
        <tissue evidence="7">Mixed pool</tissue>
    </source>
</reference>
<evidence type="ECO:0000256" key="3">
    <source>
        <dbReference type="ARBA" id="ARBA00022490"/>
    </source>
</evidence>
<dbReference type="GO" id="GO:0030286">
    <property type="term" value="C:dynein complex"/>
    <property type="evidence" value="ECO:0007669"/>
    <property type="project" value="UniProtKB-KW"/>
</dbReference>
<keyword evidence="5" id="KW-0175">Coiled coil</keyword>
<keyword evidence="8" id="KW-1185">Reference proteome</keyword>
<gene>
    <name evidence="7" type="ORF">Ocin01_10190</name>
</gene>
<evidence type="ECO:0000313" key="8">
    <source>
        <dbReference type="Proteomes" id="UP000094527"/>
    </source>
</evidence>